<dbReference type="GO" id="GO:0005524">
    <property type="term" value="F:ATP binding"/>
    <property type="evidence" value="ECO:0007669"/>
    <property type="project" value="UniProtKB-UniRule"/>
</dbReference>
<feature type="compositionally biased region" description="Low complexity" evidence="8">
    <location>
        <begin position="569"/>
        <end position="584"/>
    </location>
</feature>
<evidence type="ECO:0000256" key="3">
    <source>
        <dbReference type="ARBA" id="ARBA00022679"/>
    </source>
</evidence>
<dbReference type="PANTHER" id="PTHR43289:SF6">
    <property type="entry name" value="SERINE_THREONINE-PROTEIN KINASE NEKL-3"/>
    <property type="match status" value="1"/>
</dbReference>
<gene>
    <name evidence="11" type="primary">pknA_1</name>
    <name evidence="11" type="ORF">Csp1_00930</name>
</gene>
<dbReference type="SMART" id="SM00220">
    <property type="entry name" value="S_TKc"/>
    <property type="match status" value="1"/>
</dbReference>
<dbReference type="KEGG" id="cpre:Csp1_00930"/>
<evidence type="ECO:0000256" key="8">
    <source>
        <dbReference type="SAM" id="MobiDB-lite"/>
    </source>
</evidence>
<dbReference type="PROSITE" id="PS50011">
    <property type="entry name" value="PROTEIN_KINASE_DOM"/>
    <property type="match status" value="1"/>
</dbReference>
<evidence type="ECO:0000256" key="5">
    <source>
        <dbReference type="ARBA" id="ARBA00022777"/>
    </source>
</evidence>
<evidence type="ECO:0000256" key="2">
    <source>
        <dbReference type="ARBA" id="ARBA00022527"/>
    </source>
</evidence>
<evidence type="ECO:0000313" key="12">
    <source>
        <dbReference type="Proteomes" id="UP000247696"/>
    </source>
</evidence>
<dbReference type="EC" id="2.7.11.1" evidence="1"/>
<feature type="domain" description="Protein kinase" evidence="10">
    <location>
        <begin position="36"/>
        <end position="296"/>
    </location>
</feature>
<accession>A0A2Z3YLY6</accession>
<keyword evidence="4 7" id="KW-0547">Nucleotide-binding</keyword>
<evidence type="ECO:0000256" key="1">
    <source>
        <dbReference type="ARBA" id="ARBA00012513"/>
    </source>
</evidence>
<dbReference type="InterPro" id="IPR011009">
    <property type="entry name" value="Kinase-like_dom_sf"/>
</dbReference>
<evidence type="ECO:0000259" key="10">
    <source>
        <dbReference type="PROSITE" id="PS50011"/>
    </source>
</evidence>
<keyword evidence="12" id="KW-1185">Reference proteome</keyword>
<evidence type="ECO:0000256" key="7">
    <source>
        <dbReference type="PROSITE-ProRule" id="PRU10141"/>
    </source>
</evidence>
<feature type="region of interest" description="Disordered" evidence="8">
    <location>
        <begin position="412"/>
        <end position="584"/>
    </location>
</feature>
<evidence type="ECO:0000313" key="11">
    <source>
        <dbReference type="EMBL" id="AWT24922.1"/>
    </source>
</evidence>
<keyword evidence="5 11" id="KW-0418">Kinase</keyword>
<dbReference type="PROSITE" id="PS00108">
    <property type="entry name" value="PROTEIN_KINASE_ST"/>
    <property type="match status" value="1"/>
</dbReference>
<feature type="region of interest" description="Disordered" evidence="8">
    <location>
        <begin position="339"/>
        <end position="383"/>
    </location>
</feature>
<feature type="compositionally biased region" description="Gly residues" evidence="8">
    <location>
        <begin position="481"/>
        <end position="561"/>
    </location>
</feature>
<dbReference type="RefSeq" id="WP_227871117.1">
    <property type="nucleotide sequence ID" value="NZ_CP024988.1"/>
</dbReference>
<dbReference type="AlphaFoldDB" id="A0A2Z3YLY6"/>
<protein>
    <recommendedName>
        <fullName evidence="1">non-specific serine/threonine protein kinase</fullName>
        <ecNumber evidence="1">2.7.11.1</ecNumber>
    </recommendedName>
</protein>
<dbReference type="Gene3D" id="1.10.510.10">
    <property type="entry name" value="Transferase(Phosphotransferase) domain 1"/>
    <property type="match status" value="1"/>
</dbReference>
<dbReference type="CDD" id="cd14014">
    <property type="entry name" value="STKc_PknB_like"/>
    <property type="match status" value="1"/>
</dbReference>
<dbReference type="FunFam" id="1.10.510.10:FF:000021">
    <property type="entry name" value="Serine/threonine protein kinase"/>
    <property type="match status" value="1"/>
</dbReference>
<dbReference type="Pfam" id="PF00069">
    <property type="entry name" value="Pkinase"/>
    <property type="match status" value="1"/>
</dbReference>
<name>A0A2Z3YLY6_9CORY</name>
<keyword evidence="3 11" id="KW-0808">Transferase</keyword>
<dbReference type="GO" id="GO:0004674">
    <property type="term" value="F:protein serine/threonine kinase activity"/>
    <property type="evidence" value="ECO:0007669"/>
    <property type="project" value="UniProtKB-KW"/>
</dbReference>
<dbReference type="PROSITE" id="PS00107">
    <property type="entry name" value="PROTEIN_KINASE_ATP"/>
    <property type="match status" value="1"/>
</dbReference>
<dbReference type="PANTHER" id="PTHR43289">
    <property type="entry name" value="MITOGEN-ACTIVATED PROTEIN KINASE KINASE KINASE 20-RELATED"/>
    <property type="match status" value="1"/>
</dbReference>
<feature type="transmembrane region" description="Helical" evidence="9">
    <location>
        <begin position="389"/>
        <end position="408"/>
    </location>
</feature>
<keyword evidence="2" id="KW-0723">Serine/threonine-protein kinase</keyword>
<dbReference type="InterPro" id="IPR008271">
    <property type="entry name" value="Ser/Thr_kinase_AS"/>
</dbReference>
<reference evidence="12" key="1">
    <citation type="submission" date="2017-11" db="EMBL/GenBank/DDBJ databases">
        <title>Otitis media/interna in a cat caused by the recently described species Corynebacterium provencense.</title>
        <authorList>
            <person name="Kittl S."/>
            <person name="Brodard I."/>
            <person name="Rychener L."/>
            <person name="Jores J."/>
            <person name="Roosje P."/>
            <person name="Gobeli Brawand S."/>
        </authorList>
    </citation>
    <scope>NUCLEOTIDE SEQUENCE [LARGE SCALE GENOMIC DNA]</scope>
    <source>
        <strain evidence="12">17KM38</strain>
    </source>
</reference>
<dbReference type="InterPro" id="IPR017441">
    <property type="entry name" value="Protein_kinase_ATP_BS"/>
</dbReference>
<dbReference type="EMBL" id="CP024988">
    <property type="protein sequence ID" value="AWT24922.1"/>
    <property type="molecule type" value="Genomic_DNA"/>
</dbReference>
<feature type="compositionally biased region" description="Low complexity" evidence="8">
    <location>
        <begin position="345"/>
        <end position="358"/>
    </location>
</feature>
<dbReference type="Proteomes" id="UP000247696">
    <property type="component" value="Chromosome"/>
</dbReference>
<feature type="compositionally biased region" description="Low complexity" evidence="8">
    <location>
        <begin position="451"/>
        <end position="480"/>
    </location>
</feature>
<keyword evidence="9" id="KW-0812">Transmembrane</keyword>
<proteinExistence type="predicted"/>
<dbReference type="Gene3D" id="3.30.200.20">
    <property type="entry name" value="Phosphorylase Kinase, domain 1"/>
    <property type="match status" value="1"/>
</dbReference>
<dbReference type="InterPro" id="IPR000719">
    <property type="entry name" value="Prot_kinase_dom"/>
</dbReference>
<sequence length="584" mass="58054">MSDDTAVFPAGGGPDPVREDARRMQRVLDTYYGHRYRVDRIIGRGGMSTVWLAADGPDHDVAVKVLKPELTDDAEFRARFRAEAEAAETVHSPHVVETYDYGEVPDVDGTGVTYCFIVMEYVQGESLADILSREKTLPEIMALDLIAQAATGLQAIHDRGLVHRDIKPGNLMITADGVVKVTDFGIAKAASAVPLTRTGMVVGTAQYVSPEQAQGHNVGPSSDVYSLGVVGYEILAGRRPFSGDSTVSVALKHISTPAPEIPGEVSPAVRQLIGICLRKDPTARYADGGELAAATLRVRAGNMPPAPAALARTQVVPAPGPGGPGAVADAAHTRLARVTDPTNMGPAPRSGGPAPARPTGRKNPPPGAAVRAPGRSTGRPARKKSGAGWIWFAVLAGVAAVGVLVWAFTSGLGGSGGKAPSTTTVLPPAPVETYDSGTEQTPEVIPEDTPGETVVPVPPDDGGTTGTPTETDVTPPTETGTPGGDGGDGGTTGGGEPGGETGGGTGGNEPGGDTGGGQTGGGNGGGTGGQTGGQTGGGTGGGAGGGTGGQTGGGTGGGTGGNSALPVPGTTSTTGESATVTGAA</sequence>
<evidence type="ECO:0000256" key="9">
    <source>
        <dbReference type="SAM" id="Phobius"/>
    </source>
</evidence>
<dbReference type="SUPFAM" id="SSF56112">
    <property type="entry name" value="Protein kinase-like (PK-like)"/>
    <property type="match status" value="1"/>
</dbReference>
<evidence type="ECO:0000256" key="6">
    <source>
        <dbReference type="ARBA" id="ARBA00022840"/>
    </source>
</evidence>
<dbReference type="STRING" id="1737425.GCA_900049755_01315"/>
<organism evidence="11 12">
    <name type="scientific">Corynebacterium provencense</name>
    <dbReference type="NCBI Taxonomy" id="1737425"/>
    <lineage>
        <taxon>Bacteria</taxon>
        <taxon>Bacillati</taxon>
        <taxon>Actinomycetota</taxon>
        <taxon>Actinomycetes</taxon>
        <taxon>Mycobacteriales</taxon>
        <taxon>Corynebacteriaceae</taxon>
        <taxon>Corynebacterium</taxon>
    </lineage>
</organism>
<keyword evidence="9" id="KW-1133">Transmembrane helix</keyword>
<evidence type="ECO:0000256" key="4">
    <source>
        <dbReference type="ARBA" id="ARBA00022741"/>
    </source>
</evidence>
<keyword evidence="6 7" id="KW-0067">ATP-binding</keyword>
<keyword evidence="9" id="KW-0472">Membrane</keyword>
<feature type="binding site" evidence="7">
    <location>
        <position position="64"/>
    </location>
    <ligand>
        <name>ATP</name>
        <dbReference type="ChEBI" id="CHEBI:30616"/>
    </ligand>
</feature>